<dbReference type="OrthoDB" id="2352608at2"/>
<dbReference type="EMBL" id="SLXK01000019">
    <property type="protein sequence ID" value="TCP26661.1"/>
    <property type="molecule type" value="Genomic_DNA"/>
</dbReference>
<gene>
    <name evidence="3" type="ORF">EV207_11994</name>
</gene>
<name>A0A4R2NYQ9_9BACL</name>
<organism evidence="3 4">
    <name type="scientific">Scopulibacillus darangshiensis</name>
    <dbReference type="NCBI Taxonomy" id="442528"/>
    <lineage>
        <taxon>Bacteria</taxon>
        <taxon>Bacillati</taxon>
        <taxon>Bacillota</taxon>
        <taxon>Bacilli</taxon>
        <taxon>Bacillales</taxon>
        <taxon>Sporolactobacillaceae</taxon>
        <taxon>Scopulibacillus</taxon>
    </lineage>
</organism>
<feature type="signal peptide" evidence="2">
    <location>
        <begin position="1"/>
        <end position="25"/>
    </location>
</feature>
<protein>
    <submittedName>
        <fullName evidence="3">Uncharacterized protein</fullName>
    </submittedName>
</protein>
<sequence>MAKKIMAMFTAACMVFFGIIGFAGAASTDKAKMHKVMDKQYKTAHYDYKKGTLDLQHVKTFNLDKPIKVKKNGKDVEVNKVIAAVATFKTVRDYIFYKDWKEFVFYAPKIDQVLTLGDVNNVGVLKDYQNKYNSKVSLELGPILGILALIIIIPAIFIFIWYKYRYSVLGYKLDNNLIDDPNK</sequence>
<keyword evidence="1" id="KW-0812">Transmembrane</keyword>
<evidence type="ECO:0000256" key="1">
    <source>
        <dbReference type="SAM" id="Phobius"/>
    </source>
</evidence>
<keyword evidence="1" id="KW-1133">Transmembrane helix</keyword>
<evidence type="ECO:0000256" key="2">
    <source>
        <dbReference type="SAM" id="SignalP"/>
    </source>
</evidence>
<proteinExistence type="predicted"/>
<dbReference type="AlphaFoldDB" id="A0A4R2NYQ9"/>
<reference evidence="3 4" key="1">
    <citation type="submission" date="2019-03" db="EMBL/GenBank/DDBJ databases">
        <title>Genomic Encyclopedia of Type Strains, Phase IV (KMG-IV): sequencing the most valuable type-strain genomes for metagenomic binning, comparative biology and taxonomic classification.</title>
        <authorList>
            <person name="Goeker M."/>
        </authorList>
    </citation>
    <scope>NUCLEOTIDE SEQUENCE [LARGE SCALE GENOMIC DNA]</scope>
    <source>
        <strain evidence="3 4">DSM 19377</strain>
    </source>
</reference>
<comment type="caution">
    <text evidence="3">The sequence shown here is derived from an EMBL/GenBank/DDBJ whole genome shotgun (WGS) entry which is preliminary data.</text>
</comment>
<evidence type="ECO:0000313" key="4">
    <source>
        <dbReference type="Proteomes" id="UP000295416"/>
    </source>
</evidence>
<feature type="transmembrane region" description="Helical" evidence="1">
    <location>
        <begin position="140"/>
        <end position="162"/>
    </location>
</feature>
<keyword evidence="4" id="KW-1185">Reference proteome</keyword>
<dbReference type="Proteomes" id="UP000295416">
    <property type="component" value="Unassembled WGS sequence"/>
</dbReference>
<accession>A0A4R2NYQ9</accession>
<keyword evidence="1" id="KW-0472">Membrane</keyword>
<keyword evidence="2" id="KW-0732">Signal</keyword>
<feature type="chain" id="PRO_5020968181" evidence="2">
    <location>
        <begin position="26"/>
        <end position="183"/>
    </location>
</feature>
<dbReference type="RefSeq" id="WP_132746656.1">
    <property type="nucleotide sequence ID" value="NZ_SLXK01000019.1"/>
</dbReference>
<evidence type="ECO:0000313" key="3">
    <source>
        <dbReference type="EMBL" id="TCP26661.1"/>
    </source>
</evidence>